<evidence type="ECO:0000256" key="10">
    <source>
        <dbReference type="ARBA" id="ARBA00023268"/>
    </source>
</evidence>
<dbReference type="GO" id="GO:0006730">
    <property type="term" value="P:one-carbon metabolic process"/>
    <property type="evidence" value="ECO:0007669"/>
    <property type="project" value="UniProtKB-KW"/>
</dbReference>
<dbReference type="SUPFAM" id="SSF55831">
    <property type="entry name" value="Thymidylate synthase/dCMP hydroxymethylase"/>
    <property type="match status" value="1"/>
</dbReference>
<dbReference type="GO" id="GO:0004146">
    <property type="term" value="F:dihydrofolate reductase activity"/>
    <property type="evidence" value="ECO:0007669"/>
    <property type="project" value="UniProtKB-EC"/>
</dbReference>
<dbReference type="GO" id="GO:0046654">
    <property type="term" value="P:tetrahydrofolate biosynthetic process"/>
    <property type="evidence" value="ECO:0007669"/>
    <property type="project" value="UniProtKB-UniPathway"/>
</dbReference>
<dbReference type="GO" id="GO:0005739">
    <property type="term" value="C:mitochondrion"/>
    <property type="evidence" value="ECO:0007669"/>
    <property type="project" value="TreeGrafter"/>
</dbReference>
<dbReference type="Gene3D" id="3.30.572.10">
    <property type="entry name" value="Thymidylate synthase/dCMP hydroxymethylase domain"/>
    <property type="match status" value="1"/>
</dbReference>
<evidence type="ECO:0000256" key="2">
    <source>
        <dbReference type="ARBA" id="ARBA00006900"/>
    </source>
</evidence>
<evidence type="ECO:0000256" key="12">
    <source>
        <dbReference type="ARBA" id="ARBA00047344"/>
    </source>
</evidence>
<dbReference type="PRINTS" id="PR00108">
    <property type="entry name" value="THYMDSNTHASE"/>
</dbReference>
<dbReference type="GO" id="GO:0005829">
    <property type="term" value="C:cytosol"/>
    <property type="evidence" value="ECO:0007669"/>
    <property type="project" value="TreeGrafter"/>
</dbReference>
<evidence type="ECO:0000256" key="17">
    <source>
        <dbReference type="SAM" id="MobiDB-lite"/>
    </source>
</evidence>
<dbReference type="PIRSF" id="PIRSF000389">
    <property type="entry name" value="DHFR-TS"/>
    <property type="match status" value="1"/>
</dbReference>
<dbReference type="PANTHER" id="PTHR11548:SF2">
    <property type="entry name" value="THYMIDYLATE SYNTHASE"/>
    <property type="match status" value="1"/>
</dbReference>
<evidence type="ECO:0000256" key="5">
    <source>
        <dbReference type="ARBA" id="ARBA00022603"/>
    </source>
</evidence>
<dbReference type="NCBIfam" id="TIGR03284">
    <property type="entry name" value="thym_sym"/>
    <property type="match status" value="1"/>
</dbReference>
<dbReference type="InterPro" id="IPR036926">
    <property type="entry name" value="Thymidate_synth/dCMP_Mease_sf"/>
</dbReference>
<protein>
    <recommendedName>
        <fullName evidence="14">Bifunctional dihydrofolate reductase-thymidylate synthase</fullName>
    </recommendedName>
</protein>
<name>A0A6P4CJ18_ARADU</name>
<dbReference type="OrthoDB" id="766at2759"/>
<evidence type="ECO:0000256" key="14">
    <source>
        <dbReference type="PIRNR" id="PIRNR000389"/>
    </source>
</evidence>
<evidence type="ECO:0000256" key="7">
    <source>
        <dbReference type="ARBA" id="ARBA00022727"/>
    </source>
</evidence>
<reference evidence="19" key="1">
    <citation type="journal article" date="2016" name="Nat. Genet.">
        <title>The genome sequences of Arachis duranensis and Arachis ipaensis, the diploid ancestors of cultivated peanut.</title>
        <authorList>
            <person name="Bertioli D.J."/>
            <person name="Cannon S.B."/>
            <person name="Froenicke L."/>
            <person name="Huang G."/>
            <person name="Farmer A.D."/>
            <person name="Cannon E.K."/>
            <person name="Liu X."/>
            <person name="Gao D."/>
            <person name="Clevenger J."/>
            <person name="Dash S."/>
            <person name="Ren L."/>
            <person name="Moretzsohn M.C."/>
            <person name="Shirasawa K."/>
            <person name="Huang W."/>
            <person name="Vidigal B."/>
            <person name="Abernathy B."/>
            <person name="Chu Y."/>
            <person name="Niederhuth C.E."/>
            <person name="Umale P."/>
            <person name="Araujo A.C."/>
            <person name="Kozik A."/>
            <person name="Kim K.D."/>
            <person name="Burow M.D."/>
            <person name="Varshney R.K."/>
            <person name="Wang X."/>
            <person name="Zhang X."/>
            <person name="Barkley N."/>
            <person name="Guimaraes P.M."/>
            <person name="Isobe S."/>
            <person name="Guo B."/>
            <person name="Liao B."/>
            <person name="Stalker H.T."/>
            <person name="Schmitz R.J."/>
            <person name="Scheffler B.E."/>
            <person name="Leal-Bertioli S.C."/>
            <person name="Xun X."/>
            <person name="Jackson S.A."/>
            <person name="Michelmore R."/>
            <person name="Ozias-Akins P."/>
        </authorList>
    </citation>
    <scope>NUCLEOTIDE SEQUENCE [LARGE SCALE GENOMIC DNA]</scope>
    <source>
        <strain evidence="19">cv. V14167</strain>
    </source>
</reference>
<evidence type="ECO:0000256" key="6">
    <source>
        <dbReference type="ARBA" id="ARBA00022679"/>
    </source>
</evidence>
<evidence type="ECO:0000256" key="1">
    <source>
        <dbReference type="ARBA" id="ARBA00004903"/>
    </source>
</evidence>
<dbReference type="FunFam" id="3.40.430.10:FF:000003">
    <property type="entry name" value="Bifunctional dihydrofolate reductase-thymidylate synthase"/>
    <property type="match status" value="1"/>
</dbReference>
<gene>
    <name evidence="20" type="primary">LOC107476648</name>
</gene>
<keyword evidence="9 14" id="KW-0560">Oxidoreductase</keyword>
<accession>A0A6P4CJ18</accession>
<dbReference type="NCBIfam" id="NF002497">
    <property type="entry name" value="PRK01827.1-3"/>
    <property type="match status" value="1"/>
</dbReference>
<reference evidence="20" key="2">
    <citation type="submission" date="2025-08" db="UniProtKB">
        <authorList>
            <consortium name="RefSeq"/>
        </authorList>
    </citation>
    <scope>IDENTIFICATION</scope>
    <source>
        <tissue evidence="20">Whole plant</tissue>
    </source>
</reference>
<evidence type="ECO:0000256" key="9">
    <source>
        <dbReference type="ARBA" id="ARBA00023002"/>
    </source>
</evidence>
<keyword evidence="5 14" id="KW-0489">Methyltransferase</keyword>
<dbReference type="PROSITE" id="PS51330">
    <property type="entry name" value="DHFR_2"/>
    <property type="match status" value="1"/>
</dbReference>
<evidence type="ECO:0000256" key="11">
    <source>
        <dbReference type="ARBA" id="ARBA00024992"/>
    </source>
</evidence>
<evidence type="ECO:0000256" key="4">
    <source>
        <dbReference type="ARBA" id="ARBA00022563"/>
    </source>
</evidence>
<dbReference type="Pfam" id="PF00186">
    <property type="entry name" value="DHFR_1"/>
    <property type="match status" value="1"/>
</dbReference>
<evidence type="ECO:0000313" key="20">
    <source>
        <dbReference type="RefSeq" id="XP_015951986.1"/>
    </source>
</evidence>
<dbReference type="Gene3D" id="3.40.430.10">
    <property type="entry name" value="Dihydrofolate Reductase, subunit A"/>
    <property type="match status" value="1"/>
</dbReference>
<dbReference type="PANTHER" id="PTHR11548">
    <property type="entry name" value="THYMIDYLATE SYNTHASE 1"/>
    <property type="match status" value="1"/>
</dbReference>
<comment type="similarity">
    <text evidence="3 14">In the N-terminal section; belongs to the dihydrofolate reductase family.</text>
</comment>
<dbReference type="FunFam" id="3.30.572.10:FF:000002">
    <property type="entry name" value="Possible thymidylate synthase"/>
    <property type="match status" value="1"/>
</dbReference>
<dbReference type="InterPro" id="IPR012262">
    <property type="entry name" value="DHFR-TS"/>
</dbReference>
<dbReference type="CDD" id="cd00209">
    <property type="entry name" value="DHFR"/>
    <property type="match status" value="1"/>
</dbReference>
<dbReference type="InterPro" id="IPR000398">
    <property type="entry name" value="Thymidylate_synthase"/>
</dbReference>
<dbReference type="InterPro" id="IPR020940">
    <property type="entry name" value="Thymidylate_synthase_AS"/>
</dbReference>
<evidence type="ECO:0000256" key="16">
    <source>
        <dbReference type="PROSITE-ProRule" id="PRU10016"/>
    </source>
</evidence>
<feature type="domain" description="DHFR" evidence="18">
    <location>
        <begin position="27"/>
        <end position="204"/>
    </location>
</feature>
<evidence type="ECO:0000256" key="3">
    <source>
        <dbReference type="ARBA" id="ARBA00010176"/>
    </source>
</evidence>
<evidence type="ECO:0000256" key="13">
    <source>
        <dbReference type="ARBA" id="ARBA00048873"/>
    </source>
</evidence>
<dbReference type="InterPro" id="IPR024072">
    <property type="entry name" value="DHFR-like_dom_sf"/>
</dbReference>
<feature type="active site" evidence="15 16">
    <location>
        <position position="413"/>
    </location>
</feature>
<comment type="similarity">
    <text evidence="2 14">In the C-terminal section; belongs to the thymidylate synthase family.</text>
</comment>
<sequence length="531" mass="59981">MASIPNGNGNGNGNSNVGLQPDLPRRTYQAVVAATRDMGISKDGKMPWNLPSDLKFFQEITTTTSDSGKKNAVVMGRKTWESIPPEKRPLSGRLNVVLTRSGSFDIATAENVVICGSLSSAMELLAASPYCLSIEKVFLTGGGEIFREALNAPGCEAVHITEIEERIECDTFIPQIDTSMFQPWYSYFPLVEDNIRYSFTTFVRVRNSALESLSQNTHSDFDNSSDSRKFEVQKFSFLPKMIFERHEEYKYLRLVQEIISEGTTKDDRTGTGTLSKFGCQMRFNLRRSFPLLTTKRVFWRGVVEELLWFISGSTSAKVLQDKGIHIWDGNASREYLDSISLTDREEGDLGPVYGFQWRHFGARYTDMHADYSGQGFDQLLDVINKIKQNPDDRRIILSAWNPADLKLMALPPCHMFAQFYVANGELSCQMYQRSADMGLGVPFNIASYALLTCMIAHVCDLVPGDFIHVIGDAHVYRNHVRPLQEQLQNHPKPFPILKINPKKKDIDSFVAADFNLIGYDPHQKIEMKMAV</sequence>
<proteinExistence type="inferred from homology"/>
<dbReference type="GO" id="GO:0004799">
    <property type="term" value="F:thymidylate synthase activity"/>
    <property type="evidence" value="ECO:0007669"/>
    <property type="project" value="UniProtKB-EC"/>
</dbReference>
<dbReference type="RefSeq" id="XP_015951986.1">
    <property type="nucleotide sequence ID" value="XM_016096500.3"/>
</dbReference>
<comment type="pathway">
    <text evidence="1 14">Cofactor biosynthesis; tetrahydrofolate biosynthesis; 5,6,7,8-tetrahydrofolate from 7,8-dihydrofolate: step 1/1.</text>
</comment>
<keyword evidence="6 14" id="KW-0808">Transferase</keyword>
<dbReference type="KEGG" id="adu:107476648"/>
<dbReference type="InterPro" id="IPR023451">
    <property type="entry name" value="Thymidate_synth/dCMP_Mease_dom"/>
</dbReference>
<keyword evidence="19" id="KW-1185">Reference proteome</keyword>
<dbReference type="SUPFAM" id="SSF53597">
    <property type="entry name" value="Dihydrofolate reductase-like"/>
    <property type="match status" value="1"/>
</dbReference>
<dbReference type="UniPathway" id="UPA00077">
    <property type="reaction ID" value="UER00158"/>
</dbReference>
<dbReference type="InterPro" id="IPR045097">
    <property type="entry name" value="Thymidate_synth/dCMP_Mease"/>
</dbReference>
<comment type="catalytic activity">
    <reaction evidence="13">
        <text>(6S)-5,6,7,8-tetrahydrofolate + NADP(+) = 7,8-dihydrofolate + NADPH + H(+)</text>
        <dbReference type="Rhea" id="RHEA:15009"/>
        <dbReference type="ChEBI" id="CHEBI:15378"/>
        <dbReference type="ChEBI" id="CHEBI:57451"/>
        <dbReference type="ChEBI" id="CHEBI:57453"/>
        <dbReference type="ChEBI" id="CHEBI:57783"/>
        <dbReference type="ChEBI" id="CHEBI:58349"/>
        <dbReference type="EC" id="1.5.1.3"/>
    </reaction>
</comment>
<dbReference type="GeneID" id="107476648"/>
<keyword evidence="10" id="KW-0511">Multifunctional enzyme</keyword>
<keyword evidence="7 14" id="KW-0545">Nucleotide biosynthesis</keyword>
<dbReference type="GO" id="GO:0032259">
    <property type="term" value="P:methylation"/>
    <property type="evidence" value="ECO:0007669"/>
    <property type="project" value="UniProtKB-KW"/>
</dbReference>
<organism evidence="19 20">
    <name type="scientific">Arachis duranensis</name>
    <name type="common">Wild peanut</name>
    <dbReference type="NCBI Taxonomy" id="130453"/>
    <lineage>
        <taxon>Eukaryota</taxon>
        <taxon>Viridiplantae</taxon>
        <taxon>Streptophyta</taxon>
        <taxon>Embryophyta</taxon>
        <taxon>Tracheophyta</taxon>
        <taxon>Spermatophyta</taxon>
        <taxon>Magnoliopsida</taxon>
        <taxon>eudicotyledons</taxon>
        <taxon>Gunneridae</taxon>
        <taxon>Pentapetalae</taxon>
        <taxon>rosids</taxon>
        <taxon>fabids</taxon>
        <taxon>Fabales</taxon>
        <taxon>Fabaceae</taxon>
        <taxon>Papilionoideae</taxon>
        <taxon>50 kb inversion clade</taxon>
        <taxon>dalbergioids sensu lato</taxon>
        <taxon>Dalbergieae</taxon>
        <taxon>Pterocarpus clade</taxon>
        <taxon>Arachis</taxon>
    </lineage>
</organism>
<dbReference type="CDD" id="cd00351">
    <property type="entry name" value="TS_Pyrimidine_HMase"/>
    <property type="match status" value="1"/>
</dbReference>
<dbReference type="Proteomes" id="UP000515211">
    <property type="component" value="Chromosome 3"/>
</dbReference>
<evidence type="ECO:0000313" key="19">
    <source>
        <dbReference type="Proteomes" id="UP000515211"/>
    </source>
</evidence>
<dbReference type="HAMAP" id="MF_00008">
    <property type="entry name" value="Thymidy_synth_bact"/>
    <property type="match status" value="1"/>
</dbReference>
<dbReference type="Pfam" id="PF00303">
    <property type="entry name" value="Thymidylat_synt"/>
    <property type="match status" value="1"/>
</dbReference>
<keyword evidence="4 14" id="KW-0554">One-carbon metabolism</keyword>
<dbReference type="GO" id="GO:0006231">
    <property type="term" value="P:dTMP biosynthetic process"/>
    <property type="evidence" value="ECO:0007669"/>
    <property type="project" value="InterPro"/>
</dbReference>
<evidence type="ECO:0000256" key="15">
    <source>
        <dbReference type="PIRSR" id="PIRSR000389-1"/>
    </source>
</evidence>
<comment type="catalytic activity">
    <reaction evidence="12">
        <text>dUMP + (6R)-5,10-methylene-5,6,7,8-tetrahydrofolate = 7,8-dihydrofolate + dTMP</text>
        <dbReference type="Rhea" id="RHEA:12104"/>
        <dbReference type="ChEBI" id="CHEBI:15636"/>
        <dbReference type="ChEBI" id="CHEBI:57451"/>
        <dbReference type="ChEBI" id="CHEBI:63528"/>
        <dbReference type="ChEBI" id="CHEBI:246422"/>
        <dbReference type="EC" id="2.1.1.45"/>
    </reaction>
</comment>
<feature type="region of interest" description="Disordered" evidence="17">
    <location>
        <begin position="1"/>
        <end position="22"/>
    </location>
</feature>
<evidence type="ECO:0000256" key="8">
    <source>
        <dbReference type="ARBA" id="ARBA00022857"/>
    </source>
</evidence>
<dbReference type="AlphaFoldDB" id="A0A6P4CJ18"/>
<keyword evidence="8" id="KW-0521">NADP</keyword>
<evidence type="ECO:0000259" key="18">
    <source>
        <dbReference type="PROSITE" id="PS51330"/>
    </source>
</evidence>
<dbReference type="PROSITE" id="PS00091">
    <property type="entry name" value="THYMIDYLATE_SYNTHASE"/>
    <property type="match status" value="1"/>
</dbReference>
<dbReference type="InterPro" id="IPR001796">
    <property type="entry name" value="DHFR_dom"/>
</dbReference>
<comment type="function">
    <text evidence="11">Bifunctional enzyme. Involved in de novo dTMP biosynthesis. Key enzyme in folate metabolism. Can play two different roles depending on the source of dihydrofolate: de novo synthesis of tetrahydrofolate or recycling of the dihydrofolate released as one of the end products of the TS catalyzed reaction. Catalyzes an essential reaction for de novo glycine and purine synthesis, DNA precursor synthesis, and for the conversion of dUMP to dTMP.</text>
</comment>